<sequence>MVSQSPYLCAFVFEATRNMELATLKRPELQKLAKKHGIKANQKNEKLVKLLEEVINCQKSDSGFLQEEQITPLKVSKRGRPKKTNKTAERGDCSLSAESNLSKGMEDSLMSDIYSTDVSKNTSSIISISPKWNELDCNDLMDLSNESAPLTETRQGRDTNQAKGNVRTRSSSRNRQDSTPKVQETKPVANITTPKDTKQVNGGKTFSIPKKRTTVKIENKENSRVSAVMKRRSSEKANVTQAKKTRDSAKWKKDMKDAVLSSVEQKLGRPSQLRKSASNSTVMFAAKGVSVGKIQSSASKGMFTKTHKKGFGKLESIDDYQKRKTERAEMLLGSGRKRDVLSRLSKPKTPNTKIVRPNILTPVNNRKVTQNRKSSTLKPTVNLSMGINTNFGRKSSKLVTPKKVAVTFAKTPTKVAITKTPAERTKRPSRVSLTPFKSNLPSTPASTRKNFDLQESLKKPLKYVPHKGPLKKYEDPAKTSLQERFKKAKNPKITTRDKRRQDREKMRSNTKSSLMMKRRGIK</sequence>
<evidence type="ECO:0000256" key="8">
    <source>
        <dbReference type="ARBA" id="ARBA00023125"/>
    </source>
</evidence>
<keyword evidence="7" id="KW-0498">Mitosis</keyword>
<accession>A0A6F9DM74</accession>
<dbReference type="Pfam" id="PF16006">
    <property type="entry name" value="NUSAP"/>
    <property type="match status" value="1"/>
</dbReference>
<evidence type="ECO:0000256" key="5">
    <source>
        <dbReference type="ARBA" id="ARBA00022618"/>
    </source>
</evidence>
<dbReference type="InterPro" id="IPR026756">
    <property type="entry name" value="NuSAP"/>
</dbReference>
<gene>
    <name evidence="13" type="primary">Nusap1</name>
</gene>
<feature type="region of interest" description="Disordered" evidence="12">
    <location>
        <begin position="149"/>
        <end position="206"/>
    </location>
</feature>
<dbReference type="GO" id="GO:0000281">
    <property type="term" value="P:mitotic cytokinesis"/>
    <property type="evidence" value="ECO:0007669"/>
    <property type="project" value="InterPro"/>
</dbReference>
<dbReference type="GO" id="GO:0072686">
    <property type="term" value="C:mitotic spindle"/>
    <property type="evidence" value="ECO:0007669"/>
    <property type="project" value="TreeGrafter"/>
</dbReference>
<keyword evidence="6" id="KW-0493">Microtubule</keyword>
<dbReference type="EMBL" id="LR788662">
    <property type="protein sequence ID" value="CAB3264524.1"/>
    <property type="molecule type" value="mRNA"/>
</dbReference>
<keyword evidence="4" id="KW-0963">Cytoplasm</keyword>
<keyword evidence="5" id="KW-0132">Cell division</keyword>
<dbReference type="GO" id="GO:0008017">
    <property type="term" value="F:microtubule binding"/>
    <property type="evidence" value="ECO:0007669"/>
    <property type="project" value="TreeGrafter"/>
</dbReference>
<dbReference type="PANTHER" id="PTHR15874">
    <property type="entry name" value="NUCLEOLAR AND SPINDLE-ASSOCIATED PROTEIN 1"/>
    <property type="match status" value="1"/>
</dbReference>
<feature type="compositionally biased region" description="Polar residues" evidence="12">
    <location>
        <begin position="431"/>
        <end position="448"/>
    </location>
</feature>
<feature type="compositionally biased region" description="Basic residues" evidence="12">
    <location>
        <begin position="459"/>
        <end position="470"/>
    </location>
</feature>
<feature type="compositionally biased region" description="Basic and acidic residues" evidence="12">
    <location>
        <begin position="494"/>
        <end position="507"/>
    </location>
</feature>
<dbReference type="GO" id="GO:0040001">
    <property type="term" value="P:establishment of mitotic spindle localization"/>
    <property type="evidence" value="ECO:0007669"/>
    <property type="project" value="InterPro"/>
</dbReference>
<evidence type="ECO:0000256" key="11">
    <source>
        <dbReference type="ARBA" id="ARBA00023306"/>
    </source>
</evidence>
<protein>
    <submittedName>
        <fullName evidence="13">Nucleolar and spindle-associated protein 1-like</fullName>
    </submittedName>
</protein>
<evidence type="ECO:0000256" key="10">
    <source>
        <dbReference type="ARBA" id="ARBA00023242"/>
    </source>
</evidence>
<dbReference type="GO" id="GO:0007076">
    <property type="term" value="P:mitotic chromosome condensation"/>
    <property type="evidence" value="ECO:0007669"/>
    <property type="project" value="TreeGrafter"/>
</dbReference>
<evidence type="ECO:0000256" key="1">
    <source>
        <dbReference type="ARBA" id="ARBA00004123"/>
    </source>
</evidence>
<evidence type="ECO:0000313" key="13">
    <source>
        <dbReference type="EMBL" id="CAB3264524.1"/>
    </source>
</evidence>
<evidence type="ECO:0000256" key="2">
    <source>
        <dbReference type="ARBA" id="ARBA00004186"/>
    </source>
</evidence>
<evidence type="ECO:0000256" key="6">
    <source>
        <dbReference type="ARBA" id="ARBA00022701"/>
    </source>
</evidence>
<evidence type="ECO:0000256" key="7">
    <source>
        <dbReference type="ARBA" id="ARBA00022776"/>
    </source>
</evidence>
<name>A0A6F9DM74_9ASCI</name>
<comment type="subcellular location">
    <subcellularLocation>
        <location evidence="2">Cytoplasm</location>
        <location evidence="2">Cytoskeleton</location>
        <location evidence="2">Spindle</location>
    </subcellularLocation>
    <subcellularLocation>
        <location evidence="1">Nucleus</location>
    </subcellularLocation>
</comment>
<feature type="compositionally biased region" description="Polar residues" evidence="12">
    <location>
        <begin position="190"/>
        <end position="204"/>
    </location>
</feature>
<dbReference type="PANTHER" id="PTHR15874:SF1">
    <property type="entry name" value="NUCLEOLAR AND SPINDLE-ASSOCIATED PROTEIN 1"/>
    <property type="match status" value="1"/>
</dbReference>
<reference evidence="13" key="1">
    <citation type="submission" date="2020-04" db="EMBL/GenBank/DDBJ databases">
        <authorList>
            <person name="Neveu A P."/>
        </authorList>
    </citation>
    <scope>NUCLEOTIDE SEQUENCE</scope>
    <source>
        <tissue evidence="13">Whole embryo</tissue>
    </source>
</reference>
<feature type="compositionally biased region" description="Basic and acidic residues" evidence="12">
    <location>
        <begin position="449"/>
        <end position="458"/>
    </location>
</feature>
<dbReference type="GO" id="GO:0003677">
    <property type="term" value="F:DNA binding"/>
    <property type="evidence" value="ECO:0007669"/>
    <property type="project" value="UniProtKB-KW"/>
</dbReference>
<evidence type="ECO:0000256" key="9">
    <source>
        <dbReference type="ARBA" id="ARBA00023212"/>
    </source>
</evidence>
<feature type="compositionally biased region" description="Basic and acidic residues" evidence="12">
    <location>
        <begin position="471"/>
        <end position="485"/>
    </location>
</feature>
<dbReference type="AlphaFoldDB" id="A0A6F9DM74"/>
<organism evidence="13">
    <name type="scientific">Phallusia mammillata</name>
    <dbReference type="NCBI Taxonomy" id="59560"/>
    <lineage>
        <taxon>Eukaryota</taxon>
        <taxon>Metazoa</taxon>
        <taxon>Chordata</taxon>
        <taxon>Tunicata</taxon>
        <taxon>Ascidiacea</taxon>
        <taxon>Phlebobranchia</taxon>
        <taxon>Ascidiidae</taxon>
        <taxon>Phallusia</taxon>
    </lineage>
</organism>
<keyword evidence="11" id="KW-0131">Cell cycle</keyword>
<evidence type="ECO:0000256" key="12">
    <source>
        <dbReference type="SAM" id="MobiDB-lite"/>
    </source>
</evidence>
<evidence type="ECO:0000256" key="3">
    <source>
        <dbReference type="ARBA" id="ARBA00009702"/>
    </source>
</evidence>
<keyword evidence="8" id="KW-0238">DNA-binding</keyword>
<dbReference type="GO" id="GO:0005874">
    <property type="term" value="C:microtubule"/>
    <property type="evidence" value="ECO:0007669"/>
    <property type="project" value="UniProtKB-KW"/>
</dbReference>
<keyword evidence="10" id="KW-0539">Nucleus</keyword>
<proteinExistence type="evidence at transcript level"/>
<feature type="compositionally biased region" description="Polar residues" evidence="12">
    <location>
        <begin position="149"/>
        <end position="182"/>
    </location>
</feature>
<comment type="similarity">
    <text evidence="3">Belongs to the NUSAP family.</text>
</comment>
<feature type="region of interest" description="Disordered" evidence="12">
    <location>
        <begin position="420"/>
        <end position="522"/>
    </location>
</feature>
<evidence type="ECO:0000256" key="4">
    <source>
        <dbReference type="ARBA" id="ARBA00022490"/>
    </source>
</evidence>
<dbReference type="GO" id="GO:0005730">
    <property type="term" value="C:nucleolus"/>
    <property type="evidence" value="ECO:0007669"/>
    <property type="project" value="TreeGrafter"/>
</dbReference>
<keyword evidence="9" id="KW-0206">Cytoskeleton</keyword>